<feature type="region of interest" description="Disordered" evidence="1">
    <location>
        <begin position="1"/>
        <end position="21"/>
    </location>
</feature>
<comment type="caution">
    <text evidence="2">The sequence shown here is derived from an EMBL/GenBank/DDBJ whole genome shotgun (WGS) entry which is preliminary data.</text>
</comment>
<dbReference type="Proteomes" id="UP001054837">
    <property type="component" value="Unassembled WGS sequence"/>
</dbReference>
<evidence type="ECO:0000313" key="2">
    <source>
        <dbReference type="EMBL" id="GIY30703.1"/>
    </source>
</evidence>
<organism evidence="2 3">
    <name type="scientific">Caerostris darwini</name>
    <dbReference type="NCBI Taxonomy" id="1538125"/>
    <lineage>
        <taxon>Eukaryota</taxon>
        <taxon>Metazoa</taxon>
        <taxon>Ecdysozoa</taxon>
        <taxon>Arthropoda</taxon>
        <taxon>Chelicerata</taxon>
        <taxon>Arachnida</taxon>
        <taxon>Araneae</taxon>
        <taxon>Araneomorphae</taxon>
        <taxon>Entelegynae</taxon>
        <taxon>Araneoidea</taxon>
        <taxon>Araneidae</taxon>
        <taxon>Caerostris</taxon>
    </lineage>
</organism>
<reference evidence="2 3" key="1">
    <citation type="submission" date="2021-06" db="EMBL/GenBank/DDBJ databases">
        <title>Caerostris darwini draft genome.</title>
        <authorList>
            <person name="Kono N."/>
            <person name="Arakawa K."/>
        </authorList>
    </citation>
    <scope>NUCLEOTIDE SEQUENCE [LARGE SCALE GENOMIC DNA]</scope>
</reference>
<sequence length="89" mass="10042">MDTHHPSYASVHIDSGTPPRAAAWTRPETHFAINNLGFLQAVDRTKHNQKELGKIPFKFSGDVVRKFGLRILRSVTMMIDDNNDLPAKD</sequence>
<evidence type="ECO:0000256" key="1">
    <source>
        <dbReference type="SAM" id="MobiDB-lite"/>
    </source>
</evidence>
<evidence type="ECO:0000313" key="3">
    <source>
        <dbReference type="Proteomes" id="UP001054837"/>
    </source>
</evidence>
<accession>A0AAV4S8Y0</accession>
<name>A0AAV4S8Y0_9ARAC</name>
<proteinExistence type="predicted"/>
<dbReference type="AlphaFoldDB" id="A0AAV4S8Y0"/>
<dbReference type="EMBL" id="BPLQ01007533">
    <property type="protein sequence ID" value="GIY30703.1"/>
    <property type="molecule type" value="Genomic_DNA"/>
</dbReference>
<protein>
    <submittedName>
        <fullName evidence="2">Uncharacterized protein</fullName>
    </submittedName>
</protein>
<keyword evidence="3" id="KW-1185">Reference proteome</keyword>
<gene>
    <name evidence="2" type="ORF">CDAR_465471</name>
</gene>